<feature type="domain" description="BEN" evidence="2">
    <location>
        <begin position="413"/>
        <end position="530"/>
    </location>
</feature>
<feature type="compositionally biased region" description="Acidic residues" evidence="1">
    <location>
        <begin position="43"/>
        <end position="56"/>
    </location>
</feature>
<feature type="region of interest" description="Disordered" evidence="1">
    <location>
        <begin position="354"/>
        <end position="385"/>
    </location>
</feature>
<dbReference type="PROSITE" id="PS51457">
    <property type="entry name" value="BEN"/>
    <property type="match status" value="1"/>
</dbReference>
<feature type="region of interest" description="Disordered" evidence="1">
    <location>
        <begin position="305"/>
        <end position="333"/>
    </location>
</feature>
<keyword evidence="4" id="KW-1185">Reference proteome</keyword>
<feature type="region of interest" description="Disordered" evidence="1">
    <location>
        <begin position="220"/>
        <end position="274"/>
    </location>
</feature>
<name>A0A3M7T7F3_BRAPC</name>
<feature type="region of interest" description="Disordered" evidence="1">
    <location>
        <begin position="1"/>
        <end position="59"/>
    </location>
</feature>
<evidence type="ECO:0000313" key="3">
    <source>
        <dbReference type="EMBL" id="RNA43925.1"/>
    </source>
</evidence>
<comment type="caution">
    <text evidence="3">The sequence shown here is derived from an EMBL/GenBank/DDBJ whole genome shotgun (WGS) entry which is preliminary data.</text>
</comment>
<sequence length="571" mass="63215">MNPSENTLKSESEAGDPPVTFHLDDGDELVKSKFSSSSLGELEHEELDESTDEAGSDDSRVFHKKLNKISRPILHPKKNLILLSHLDAKNSKPKPAAIHDKENSGQPTTKRRKLSALSDATDYLDQMEQVVGDTDDAKLNFKNCILNTMNEILRTNLQLSRKVDQINEHNLHISKRLKRLEQMIKSRCAANDQEVQEDVDLLSDLSESGSKSSLELKADIKQEKTESRPSLQYQNQNQNQSQCQSQNQLTAQSKRVCDAVSTRHPDPGPYRPHHNHYIHQPYTYNYNTAAHPDAYPYQYRFNSMHHPQMQSSGPAQGYRPAAQSAGFGAGSAQNPKSAAALAAAVAAAMAASAGQPEFSQESVEENEYDDSMEEETSGYGQSEVGNGQFTSIVPQHAPIRHIPSSIVDQLELGEDVERLVSRDVIKRCIRKAKHRGNFAANLAAELFSKEERISCNCTGTRGKRQLSPRRLQMVKEITFRMYNSYAVKQAANVSGGQQSAAALLQDFEEAWRKECITAIDAKNRSIGRDLIKNTSTGFAPNQHQSVSPSSSNLSAANNTNSAPAPLADEVF</sequence>
<evidence type="ECO:0000313" key="4">
    <source>
        <dbReference type="Proteomes" id="UP000276133"/>
    </source>
</evidence>
<feature type="compositionally biased region" description="Polar residues" evidence="1">
    <location>
        <begin position="534"/>
        <end position="546"/>
    </location>
</feature>
<evidence type="ECO:0000256" key="1">
    <source>
        <dbReference type="SAM" id="MobiDB-lite"/>
    </source>
</evidence>
<evidence type="ECO:0000259" key="2">
    <source>
        <dbReference type="PROSITE" id="PS51457"/>
    </source>
</evidence>
<feature type="compositionally biased region" description="Acidic residues" evidence="1">
    <location>
        <begin position="362"/>
        <end position="376"/>
    </location>
</feature>
<dbReference type="OrthoDB" id="5981282at2759"/>
<dbReference type="GO" id="GO:0003677">
    <property type="term" value="F:DNA binding"/>
    <property type="evidence" value="ECO:0007669"/>
    <property type="project" value="InterPro"/>
</dbReference>
<organism evidence="3 4">
    <name type="scientific">Brachionus plicatilis</name>
    <name type="common">Marine rotifer</name>
    <name type="synonym">Brachionus muelleri</name>
    <dbReference type="NCBI Taxonomy" id="10195"/>
    <lineage>
        <taxon>Eukaryota</taxon>
        <taxon>Metazoa</taxon>
        <taxon>Spiralia</taxon>
        <taxon>Gnathifera</taxon>
        <taxon>Rotifera</taxon>
        <taxon>Eurotatoria</taxon>
        <taxon>Monogononta</taxon>
        <taxon>Pseudotrocha</taxon>
        <taxon>Ploima</taxon>
        <taxon>Brachionidae</taxon>
        <taxon>Brachionus</taxon>
    </lineage>
</organism>
<protein>
    <submittedName>
        <fullName evidence="3">Nipped-B B</fullName>
    </submittedName>
</protein>
<feature type="compositionally biased region" description="Basic and acidic residues" evidence="1">
    <location>
        <begin position="22"/>
        <end position="31"/>
    </location>
</feature>
<feature type="region of interest" description="Disordered" evidence="1">
    <location>
        <begin position="91"/>
        <end position="112"/>
    </location>
</feature>
<feature type="compositionally biased region" description="Low complexity" evidence="1">
    <location>
        <begin position="547"/>
        <end position="571"/>
    </location>
</feature>
<dbReference type="AlphaFoldDB" id="A0A3M7T7F3"/>
<reference evidence="3 4" key="1">
    <citation type="journal article" date="2018" name="Sci. Rep.">
        <title>Genomic signatures of local adaptation to the degree of environmental predictability in rotifers.</title>
        <authorList>
            <person name="Franch-Gras L."/>
            <person name="Hahn C."/>
            <person name="Garcia-Roger E.M."/>
            <person name="Carmona M.J."/>
            <person name="Serra M."/>
            <person name="Gomez A."/>
        </authorList>
    </citation>
    <scope>NUCLEOTIDE SEQUENCE [LARGE SCALE GENOMIC DNA]</scope>
    <source>
        <strain evidence="3">HYR1</strain>
    </source>
</reference>
<feature type="compositionally biased region" description="Low complexity" evidence="1">
    <location>
        <begin position="230"/>
        <end position="253"/>
    </location>
</feature>
<proteinExistence type="predicted"/>
<gene>
    <name evidence="3" type="ORF">BpHYR1_001310</name>
</gene>
<accession>A0A3M7T7F3</accession>
<dbReference type="Proteomes" id="UP000276133">
    <property type="component" value="Unassembled WGS sequence"/>
</dbReference>
<dbReference type="EMBL" id="REGN01000172">
    <property type="protein sequence ID" value="RNA43925.1"/>
    <property type="molecule type" value="Genomic_DNA"/>
</dbReference>
<feature type="region of interest" description="Disordered" evidence="1">
    <location>
        <begin position="534"/>
        <end position="571"/>
    </location>
</feature>
<dbReference type="SMART" id="SM01025">
    <property type="entry name" value="BEN"/>
    <property type="match status" value="1"/>
</dbReference>
<feature type="compositionally biased region" description="Low complexity" evidence="1">
    <location>
        <begin position="321"/>
        <end position="333"/>
    </location>
</feature>
<dbReference type="InterPro" id="IPR018379">
    <property type="entry name" value="BEN_domain"/>
</dbReference>
<feature type="compositionally biased region" description="Basic and acidic residues" evidence="1">
    <location>
        <begin position="255"/>
        <end position="266"/>
    </location>
</feature>